<keyword evidence="7" id="KW-0788">Thiol protease</keyword>
<dbReference type="PANTHER" id="PTHR22624:SF49">
    <property type="entry name" value="CYSTEINE PROTEASE"/>
    <property type="match status" value="1"/>
</dbReference>
<evidence type="ECO:0000256" key="3">
    <source>
        <dbReference type="ARBA" id="ARBA00022448"/>
    </source>
</evidence>
<evidence type="ECO:0000256" key="2">
    <source>
        <dbReference type="ARBA" id="ARBA00010958"/>
    </source>
</evidence>
<dbReference type="GeneID" id="92206033"/>
<dbReference type="EC" id="3.4.22.-" evidence="11"/>
<sequence length="445" mass="49576">MEPSSAASSDNEAVEAPALAPSSSDGEVADSVFGRFSALMKEITGTSTDTKEASTSTSPAPASSESNVFKEENEPKQQQADLKPRTYVVLGEKFDSAHAAKERIQRLLWLSYRCGFEPIPKSEDGPQPIAFFPSIVFSRSTLSNLNNLKSLLDKEHFTSDAGWGCMIRTSQNLLANALLKLNLAAGEAHTQEKIIDLFQDNSQARFSLHNYIDAVSGEPLNIEPGQWFGPNAASLSMKRLTEKMHVGNTKAAEVTIPFVYVSENCDLYDDEIEGLFVKEKRPLLLLFPIRLGIDQVNRYYYSSILQLLSSRFSVGIAGGKPSSSFYFIGYEEDDELIYFDPHLPQVVESPCRMESYHTADYSKLKISMLDPSMMIGVLLESMKEYQHFKLECSAAKNKILHFHPLVTTAAQESSINQSWEEVQGEEDFVNLSVVKNEEEFIDLGK</sequence>
<evidence type="ECO:0000256" key="7">
    <source>
        <dbReference type="ARBA" id="ARBA00022807"/>
    </source>
</evidence>
<evidence type="ECO:0000256" key="11">
    <source>
        <dbReference type="RuleBase" id="RU363115"/>
    </source>
</evidence>
<evidence type="ECO:0000256" key="5">
    <source>
        <dbReference type="ARBA" id="ARBA00022670"/>
    </source>
</evidence>
<keyword evidence="6 11" id="KW-0378">Hydrolase</keyword>
<feature type="region of interest" description="Disordered" evidence="12">
    <location>
        <begin position="1"/>
        <end position="28"/>
    </location>
</feature>
<dbReference type="SUPFAM" id="SSF54001">
    <property type="entry name" value="Cysteine proteinases"/>
    <property type="match status" value="1"/>
</dbReference>
<proteinExistence type="inferred from homology"/>
<feature type="domain" description="Peptidase C54 catalytic" evidence="13">
    <location>
        <begin position="99"/>
        <end position="389"/>
    </location>
</feature>
<comment type="function">
    <text evidence="11">Required for selective autophagic degradation of the nucleus (nucleophagy) as well as for mitophagy which contributes to regulate mitochondrial quantity and quality by eliminating the mitochondria to a basal level to fulfill cellular energy requirements and preventing excess ROS production.</text>
</comment>
<evidence type="ECO:0000256" key="8">
    <source>
        <dbReference type="ARBA" id="ARBA00022927"/>
    </source>
</evidence>
<name>A0ABP0ZEM1_9ASCO</name>
<dbReference type="RefSeq" id="XP_066827775.1">
    <property type="nucleotide sequence ID" value="XM_066976801.1"/>
</dbReference>
<evidence type="ECO:0000256" key="4">
    <source>
        <dbReference type="ARBA" id="ARBA00022490"/>
    </source>
</evidence>
<feature type="compositionally biased region" description="Polar residues" evidence="12">
    <location>
        <begin position="1"/>
        <end position="11"/>
    </location>
</feature>
<dbReference type="Pfam" id="PF03416">
    <property type="entry name" value="Peptidase_C54"/>
    <property type="match status" value="1"/>
</dbReference>
<evidence type="ECO:0000313" key="14">
    <source>
        <dbReference type="EMBL" id="CAK9436279.1"/>
    </source>
</evidence>
<feature type="region of interest" description="Disordered" evidence="12">
    <location>
        <begin position="44"/>
        <end position="84"/>
    </location>
</feature>
<gene>
    <name evidence="14" type="ORF">LODBEIA_P08370</name>
</gene>
<comment type="subcellular location">
    <subcellularLocation>
        <location evidence="11">Nucleus</location>
    </subcellularLocation>
    <subcellularLocation>
        <location evidence="11">Cytoplasm</location>
    </subcellularLocation>
    <subcellularLocation>
        <location evidence="1">Preautophagosomal structure</location>
    </subcellularLocation>
</comment>
<evidence type="ECO:0000259" key="13">
    <source>
        <dbReference type="Pfam" id="PF03416"/>
    </source>
</evidence>
<evidence type="ECO:0000256" key="12">
    <source>
        <dbReference type="SAM" id="MobiDB-lite"/>
    </source>
</evidence>
<organism evidence="14 15">
    <name type="scientific">Lodderomyces beijingensis</name>
    <dbReference type="NCBI Taxonomy" id="1775926"/>
    <lineage>
        <taxon>Eukaryota</taxon>
        <taxon>Fungi</taxon>
        <taxon>Dikarya</taxon>
        <taxon>Ascomycota</taxon>
        <taxon>Saccharomycotina</taxon>
        <taxon>Pichiomycetes</taxon>
        <taxon>Debaryomycetaceae</taxon>
        <taxon>Candida/Lodderomyces clade</taxon>
        <taxon>Lodderomyces</taxon>
    </lineage>
</organism>
<evidence type="ECO:0000256" key="1">
    <source>
        <dbReference type="ARBA" id="ARBA00004329"/>
    </source>
</evidence>
<dbReference type="InterPro" id="IPR005078">
    <property type="entry name" value="Peptidase_C54"/>
</dbReference>
<dbReference type="Proteomes" id="UP001497383">
    <property type="component" value="Chromosome 1"/>
</dbReference>
<dbReference type="PANTHER" id="PTHR22624">
    <property type="entry name" value="CYSTEINE PROTEASE ATG4"/>
    <property type="match status" value="1"/>
</dbReference>
<dbReference type="EMBL" id="OZ022405">
    <property type="protein sequence ID" value="CAK9436279.1"/>
    <property type="molecule type" value="Genomic_DNA"/>
</dbReference>
<keyword evidence="4 11" id="KW-0963">Cytoplasm</keyword>
<keyword evidence="8" id="KW-0653">Protein transport</keyword>
<comment type="catalytic activity">
    <reaction evidence="10">
        <text>[protein]-C-terminal L-amino acid-glycyl-phosphatidylethanolamide + H2O = [protein]-C-terminal L-amino acid-glycine + a 1,2-diacyl-sn-glycero-3-phosphoethanolamine</text>
        <dbReference type="Rhea" id="RHEA:67548"/>
        <dbReference type="Rhea" id="RHEA-COMP:17323"/>
        <dbReference type="Rhea" id="RHEA-COMP:17324"/>
        <dbReference type="ChEBI" id="CHEBI:15377"/>
        <dbReference type="ChEBI" id="CHEBI:64612"/>
        <dbReference type="ChEBI" id="CHEBI:172940"/>
        <dbReference type="ChEBI" id="CHEBI:172941"/>
    </reaction>
    <physiologicalReaction direction="left-to-right" evidence="10">
        <dbReference type="Rhea" id="RHEA:67549"/>
    </physiologicalReaction>
</comment>
<accession>A0ABP0ZEM1</accession>
<evidence type="ECO:0000256" key="9">
    <source>
        <dbReference type="ARBA" id="ARBA00023006"/>
    </source>
</evidence>
<evidence type="ECO:0000313" key="15">
    <source>
        <dbReference type="Proteomes" id="UP001497383"/>
    </source>
</evidence>
<reference evidence="14 15" key="1">
    <citation type="submission" date="2024-03" db="EMBL/GenBank/DDBJ databases">
        <authorList>
            <person name="Brejova B."/>
        </authorList>
    </citation>
    <scope>NUCLEOTIDE SEQUENCE [LARGE SCALE GENOMIC DNA]</scope>
    <source>
        <strain evidence="14 15">CBS 14171</strain>
    </source>
</reference>
<evidence type="ECO:0000256" key="10">
    <source>
        <dbReference type="ARBA" id="ARBA00029362"/>
    </source>
</evidence>
<feature type="compositionally biased region" description="Low complexity" evidence="12">
    <location>
        <begin position="53"/>
        <end position="66"/>
    </location>
</feature>
<keyword evidence="3" id="KW-0813">Transport</keyword>
<comment type="similarity">
    <text evidence="2 11">Belongs to the peptidase C54 family.</text>
</comment>
<evidence type="ECO:0000256" key="6">
    <source>
        <dbReference type="ARBA" id="ARBA00022801"/>
    </source>
</evidence>
<keyword evidence="5 11" id="KW-0645">Protease</keyword>
<keyword evidence="15" id="KW-1185">Reference proteome</keyword>
<dbReference type="InterPro" id="IPR038765">
    <property type="entry name" value="Papain-like_cys_pep_sf"/>
</dbReference>
<keyword evidence="11" id="KW-0539">Nucleus</keyword>
<dbReference type="InterPro" id="IPR046792">
    <property type="entry name" value="Peptidase_C54_cat"/>
</dbReference>
<keyword evidence="9" id="KW-0072">Autophagy</keyword>
<protein>
    <recommendedName>
        <fullName evidence="11">Cysteine protease</fullName>
        <ecNumber evidence="11">3.4.22.-</ecNumber>
    </recommendedName>
</protein>